<feature type="domain" description="Thioredoxin" evidence="2">
    <location>
        <begin position="48"/>
        <end position="188"/>
    </location>
</feature>
<organism evidence="3 4">
    <name type="scientific">Jeotgalibacillus proteolyticus</name>
    <dbReference type="NCBI Taxonomy" id="2082395"/>
    <lineage>
        <taxon>Bacteria</taxon>
        <taxon>Bacillati</taxon>
        <taxon>Bacillota</taxon>
        <taxon>Bacilli</taxon>
        <taxon>Bacillales</taxon>
        <taxon>Caryophanaceae</taxon>
        <taxon>Jeotgalibacillus</taxon>
    </lineage>
</organism>
<gene>
    <name evidence="3" type="ORF">C4B60_11575</name>
</gene>
<dbReference type="CDD" id="cd02966">
    <property type="entry name" value="TlpA_like_family"/>
    <property type="match status" value="1"/>
</dbReference>
<dbReference type="OrthoDB" id="25753at2"/>
<evidence type="ECO:0000313" key="4">
    <source>
        <dbReference type="Proteomes" id="UP000239047"/>
    </source>
</evidence>
<proteinExistence type="predicted"/>
<dbReference type="GO" id="GO:0016209">
    <property type="term" value="F:antioxidant activity"/>
    <property type="evidence" value="ECO:0007669"/>
    <property type="project" value="InterPro"/>
</dbReference>
<dbReference type="PANTHER" id="PTHR42852:SF13">
    <property type="entry name" value="PROTEIN DIPZ"/>
    <property type="match status" value="1"/>
</dbReference>
<evidence type="ECO:0000259" key="2">
    <source>
        <dbReference type="PROSITE" id="PS51352"/>
    </source>
</evidence>
<reference evidence="3 4" key="1">
    <citation type="submission" date="2018-02" db="EMBL/GenBank/DDBJ databases">
        <title>Jeotgalibacillus proteolyticum sp. nov. a protease producing bacterium isolated from ocean sediments of Laizhou Bay.</title>
        <authorList>
            <person name="Li Y."/>
        </authorList>
    </citation>
    <scope>NUCLEOTIDE SEQUENCE [LARGE SCALE GENOMIC DNA]</scope>
    <source>
        <strain evidence="3 4">22-7</strain>
    </source>
</reference>
<dbReference type="PROSITE" id="PS00194">
    <property type="entry name" value="THIOREDOXIN_1"/>
    <property type="match status" value="1"/>
</dbReference>
<keyword evidence="1" id="KW-1015">Disulfide bond</keyword>
<dbReference type="SUPFAM" id="SSF52833">
    <property type="entry name" value="Thioredoxin-like"/>
    <property type="match status" value="1"/>
</dbReference>
<dbReference type="PROSITE" id="PS51352">
    <property type="entry name" value="THIOREDOXIN_2"/>
    <property type="match status" value="1"/>
</dbReference>
<name>A0A2S5GB42_9BACL</name>
<dbReference type="InterPro" id="IPR000866">
    <property type="entry name" value="AhpC/TSA"/>
</dbReference>
<dbReference type="Pfam" id="PF00578">
    <property type="entry name" value="AhpC-TSA"/>
    <property type="match status" value="1"/>
</dbReference>
<evidence type="ECO:0000256" key="1">
    <source>
        <dbReference type="ARBA" id="ARBA00023157"/>
    </source>
</evidence>
<accession>A0A2S5GB42</accession>
<dbReference type="InterPro" id="IPR017937">
    <property type="entry name" value="Thioredoxin_CS"/>
</dbReference>
<dbReference type="InterPro" id="IPR036249">
    <property type="entry name" value="Thioredoxin-like_sf"/>
</dbReference>
<protein>
    <recommendedName>
        <fullName evidence="2">Thioredoxin domain-containing protein</fullName>
    </recommendedName>
</protein>
<dbReference type="GO" id="GO:0016491">
    <property type="term" value="F:oxidoreductase activity"/>
    <property type="evidence" value="ECO:0007669"/>
    <property type="project" value="InterPro"/>
</dbReference>
<dbReference type="AlphaFoldDB" id="A0A2S5GB42"/>
<dbReference type="Gene3D" id="3.40.30.10">
    <property type="entry name" value="Glutaredoxin"/>
    <property type="match status" value="1"/>
</dbReference>
<evidence type="ECO:0000313" key="3">
    <source>
        <dbReference type="EMBL" id="PPA70216.1"/>
    </source>
</evidence>
<dbReference type="Proteomes" id="UP000239047">
    <property type="component" value="Unassembled WGS sequence"/>
</dbReference>
<dbReference type="PANTHER" id="PTHR42852">
    <property type="entry name" value="THIOL:DISULFIDE INTERCHANGE PROTEIN DSBE"/>
    <property type="match status" value="1"/>
</dbReference>
<sequence>MMKWMRSGTWALLVGGFGFYLLLTNGGLINEPGFERSTPVTAEPAETKNIATPAPDFTLQNLQGETVKLSELRGKTVILNFWTSWCPPCREEMPELQAFHTEYVKDHPNTVLLGINLTKEDHGEDKIQSFKEEIGLTFPLLLDSEGQTQKAYQLLTIPTTFIIDEQGNIKEKIMGPVTKNQLIKETEG</sequence>
<dbReference type="EMBL" id="PREZ01000004">
    <property type="protein sequence ID" value="PPA70216.1"/>
    <property type="molecule type" value="Genomic_DNA"/>
</dbReference>
<dbReference type="InterPro" id="IPR050553">
    <property type="entry name" value="Thioredoxin_ResA/DsbE_sf"/>
</dbReference>
<dbReference type="InterPro" id="IPR013766">
    <property type="entry name" value="Thioredoxin_domain"/>
</dbReference>
<keyword evidence="4" id="KW-1185">Reference proteome</keyword>
<comment type="caution">
    <text evidence="3">The sequence shown here is derived from an EMBL/GenBank/DDBJ whole genome shotgun (WGS) entry which is preliminary data.</text>
</comment>